<gene>
    <name evidence="3" type="ORF">CIMIT_12070</name>
    <name evidence="4" type="ORF">SAMEA4535761_00047</name>
</gene>
<sequence>MKRILAAGLAGVTALSLAAAPAQAAEGTNDFFDGVREKAQESELIDGVRDAAQGTKDFVEDTLEGAEEGARKGVEKRKLDKKLEEDGYGAAPQTDGAKDMMVGSIDHGSSADQAYKASQAGWILTWIAVAAAGIGAVGFVANQAGLLPNVPNLPF</sequence>
<dbReference type="eggNOG" id="ENOG5031MY4">
    <property type="taxonomic scope" value="Bacteria"/>
</dbReference>
<dbReference type="HOGENOM" id="CLU_1692534_0_0_11"/>
<dbReference type="EMBL" id="CP009211">
    <property type="protein sequence ID" value="AIJ34517.1"/>
    <property type="molecule type" value="Genomic_DNA"/>
</dbReference>
<evidence type="ECO:0000313" key="3">
    <source>
        <dbReference type="EMBL" id="AIJ34517.1"/>
    </source>
</evidence>
<feature type="region of interest" description="Disordered" evidence="1">
    <location>
        <begin position="62"/>
        <end position="101"/>
    </location>
</feature>
<evidence type="ECO:0000313" key="6">
    <source>
        <dbReference type="Proteomes" id="UP000215374"/>
    </source>
</evidence>
<feature type="chain" id="PRO_5001715572" description="Secreted protein" evidence="2">
    <location>
        <begin position="25"/>
        <end position="155"/>
    </location>
</feature>
<feature type="signal peptide" evidence="2">
    <location>
        <begin position="1"/>
        <end position="24"/>
    </location>
</feature>
<dbReference type="Proteomes" id="UP000028780">
    <property type="component" value="Chromosome"/>
</dbReference>
<dbReference type="KEGG" id="cii:CIMIT_12070"/>
<dbReference type="OrthoDB" id="4427799at2"/>
<dbReference type="Proteomes" id="UP000215374">
    <property type="component" value="Chromosome 1"/>
</dbReference>
<evidence type="ECO:0008006" key="7">
    <source>
        <dbReference type="Google" id="ProtNLM"/>
    </source>
</evidence>
<dbReference type="STRING" id="156978.CIMIT_12070"/>
<reference evidence="3 5" key="1">
    <citation type="submission" date="2014-08" db="EMBL/GenBank/DDBJ databases">
        <title>Complete genome sequence of Corynebacterium imitans DSM 44264, isolated from a five-month-old boy with suspected pharyngeal diphtheria.</title>
        <authorList>
            <person name="Mollmann S."/>
            <person name="Albersmeier A."/>
            <person name="Ruckert C."/>
            <person name="Tauch A."/>
        </authorList>
    </citation>
    <scope>NUCLEOTIDE SEQUENCE [LARGE SCALE GENOMIC DNA]</scope>
    <source>
        <strain evidence="3 5">DSM 44264</strain>
    </source>
</reference>
<dbReference type="AlphaFoldDB" id="A0A076NUG5"/>
<keyword evidence="2" id="KW-0732">Signal</keyword>
<keyword evidence="5" id="KW-1185">Reference proteome</keyword>
<dbReference type="RefSeq" id="WP_038593434.1">
    <property type="nucleotide sequence ID" value="NZ_CP009211.1"/>
</dbReference>
<protein>
    <recommendedName>
        <fullName evidence="7">Secreted protein</fullName>
    </recommendedName>
</protein>
<dbReference type="EMBL" id="LT906467">
    <property type="protein sequence ID" value="SNV52392.1"/>
    <property type="molecule type" value="Genomic_DNA"/>
</dbReference>
<organism evidence="3 5">
    <name type="scientific">Corynebacterium imitans</name>
    <dbReference type="NCBI Taxonomy" id="156978"/>
    <lineage>
        <taxon>Bacteria</taxon>
        <taxon>Bacillati</taxon>
        <taxon>Actinomycetota</taxon>
        <taxon>Actinomycetes</taxon>
        <taxon>Mycobacteriales</taxon>
        <taxon>Corynebacteriaceae</taxon>
        <taxon>Corynebacterium</taxon>
    </lineage>
</organism>
<evidence type="ECO:0000256" key="1">
    <source>
        <dbReference type="SAM" id="MobiDB-lite"/>
    </source>
</evidence>
<name>A0A076NUG5_9CORY</name>
<reference evidence="4 6" key="2">
    <citation type="submission" date="2017-06" db="EMBL/GenBank/DDBJ databases">
        <authorList>
            <consortium name="Pathogen Informatics"/>
        </authorList>
    </citation>
    <scope>NUCLEOTIDE SEQUENCE [LARGE SCALE GENOMIC DNA]</scope>
    <source>
        <strain evidence="4 6">NCTC13015</strain>
    </source>
</reference>
<proteinExistence type="predicted"/>
<evidence type="ECO:0000313" key="5">
    <source>
        <dbReference type="Proteomes" id="UP000028780"/>
    </source>
</evidence>
<evidence type="ECO:0000256" key="2">
    <source>
        <dbReference type="SAM" id="SignalP"/>
    </source>
</evidence>
<evidence type="ECO:0000313" key="4">
    <source>
        <dbReference type="EMBL" id="SNV52392.1"/>
    </source>
</evidence>
<accession>A0A076NUG5</accession>
<feature type="compositionally biased region" description="Basic and acidic residues" evidence="1">
    <location>
        <begin position="68"/>
        <end position="85"/>
    </location>
</feature>